<feature type="chain" id="PRO_5037195306" evidence="1">
    <location>
        <begin position="21"/>
        <end position="258"/>
    </location>
</feature>
<dbReference type="EMBL" id="BMZB01000001">
    <property type="protein sequence ID" value="GGZ22186.1"/>
    <property type="molecule type" value="Genomic_DNA"/>
</dbReference>
<gene>
    <name evidence="2" type="ORF">GCM10011273_03760</name>
</gene>
<reference evidence="2" key="1">
    <citation type="journal article" date="2014" name="Int. J. Syst. Evol. Microbiol.">
        <title>Complete genome sequence of Corynebacterium casei LMG S-19264T (=DSM 44701T), isolated from a smear-ripened cheese.</title>
        <authorList>
            <consortium name="US DOE Joint Genome Institute (JGI-PGF)"/>
            <person name="Walter F."/>
            <person name="Albersmeier A."/>
            <person name="Kalinowski J."/>
            <person name="Ruckert C."/>
        </authorList>
    </citation>
    <scope>NUCLEOTIDE SEQUENCE</scope>
    <source>
        <strain evidence="2">KCTC 32296</strain>
    </source>
</reference>
<proteinExistence type="predicted"/>
<sequence>MRIAIATFIMCLTVPSLVLAEEWDAAAADTPKPVVKRVAKKPVVKKKAEAAPTLPAAPVPYTSLKPAPVAAVQAAPLKPITSSQPIATIAAPSVMDMATPEPPPPPAPPTVIVNLKTPPATKASGREITLKCDTVTTTGKDQTTRGTFYLSLIPSETFPDTAADFKVMSIDPDHSSIIRDTLCFSFRCNASVSPAYYELVDQTQKKGGYLKVSLNRTTGAFYGQKHWTEDKRFGLGSTETLSETGTCRPQSAGGPILF</sequence>
<evidence type="ECO:0000313" key="3">
    <source>
        <dbReference type="Proteomes" id="UP000662572"/>
    </source>
</evidence>
<evidence type="ECO:0000313" key="2">
    <source>
        <dbReference type="EMBL" id="GGZ22186.1"/>
    </source>
</evidence>
<dbReference type="AlphaFoldDB" id="A0A918UN87"/>
<name>A0A918UN87_9CAUL</name>
<dbReference type="RefSeq" id="WP_189484668.1">
    <property type="nucleotide sequence ID" value="NZ_BMZB01000001.1"/>
</dbReference>
<comment type="caution">
    <text evidence="2">The sequence shown here is derived from an EMBL/GenBank/DDBJ whole genome shotgun (WGS) entry which is preliminary data.</text>
</comment>
<keyword evidence="1" id="KW-0732">Signal</keyword>
<evidence type="ECO:0000256" key="1">
    <source>
        <dbReference type="SAM" id="SignalP"/>
    </source>
</evidence>
<keyword evidence="3" id="KW-1185">Reference proteome</keyword>
<feature type="signal peptide" evidence="1">
    <location>
        <begin position="1"/>
        <end position="20"/>
    </location>
</feature>
<reference evidence="2" key="2">
    <citation type="submission" date="2020-09" db="EMBL/GenBank/DDBJ databases">
        <authorList>
            <person name="Sun Q."/>
            <person name="Kim S."/>
        </authorList>
    </citation>
    <scope>NUCLEOTIDE SEQUENCE</scope>
    <source>
        <strain evidence="2">KCTC 32296</strain>
    </source>
</reference>
<protein>
    <submittedName>
        <fullName evidence="2">Uncharacterized protein</fullName>
    </submittedName>
</protein>
<dbReference type="Proteomes" id="UP000662572">
    <property type="component" value="Unassembled WGS sequence"/>
</dbReference>
<organism evidence="2 3">
    <name type="scientific">Asticcacaulis endophyticus</name>
    <dbReference type="NCBI Taxonomy" id="1395890"/>
    <lineage>
        <taxon>Bacteria</taxon>
        <taxon>Pseudomonadati</taxon>
        <taxon>Pseudomonadota</taxon>
        <taxon>Alphaproteobacteria</taxon>
        <taxon>Caulobacterales</taxon>
        <taxon>Caulobacteraceae</taxon>
        <taxon>Asticcacaulis</taxon>
    </lineage>
</organism>
<accession>A0A918UN87</accession>